<sequence>MNRPEPDLSEDDESSSDESATPAKRARADTYGASSTTSHASNLQESDDEPETPVSSNFSGSFQTPKAARLNYAERSLDNDVRLSRSSLSENCSSPNEYDDFRPGFGDPDNDGEESPTKPSFQDNDTFYNKTSNQYKDSGADESQNGEYSEKSLRMMSNMGYKPGRGLGKLEDGRTQPVEASTHKGRRGFGLKPSILGEIPKDFKWTPDESQPEAKEEVSWMPPPPDDPLPGYLLSDWLVRGAKKLTIDDEIDFVEPHILKGVLDAKTIFDGLYDEDLRHARFRSNPYETIGSVIFLNRAAVKMANIDAVFDFMFTSPKKQNGEDTVDKKEILYFADVCAGPGGFSEYVLYRKGWKAKGFGFTLKGSNDFKLSDFHAGTPETFNPYYGVKDDGNVFDPANLTSLKDHVLKQTDDKGVHFLMADGGFSVEGQENIQEILSKQLYLCQCIAALMLVRTGGHFVVKLFDVFTRFSVGLIYIMYRCFEKVCIHKPVTSRPANSERYLICKWKKLGTESTEQHLYSVNSMLCTSLETGEDILELVPLNVIQEDTGFYEYIYKSNCILGERQIKHLLKIAAFSKDKALKEKSQAEMKKQCLQIWKLPDSVRKQSERLSPDDTLLSILATLKKPPQDSESARDFKTRVLNKKPEYLDSDKDLTKFKNVYDWHFMFLSSAKNSPDLKIFIGCGGKQVFQLESNGWKNVADLHVTMPAKTLVYGEIVKEYRGEGNSQFNRKTLHIIDALMLGGVDISYYPLTGRIIQCNLFCSAISKPFDNLALPIRCKRLFNLEQFASALNNLEYRTMKRIKRAITIDTPDRIDRNEMFYVVNSLLFLKEIKEPWSAQMSKKSGHKYYFSLDRDKKPRSEYFIPDVAVVDTIGAYTGRVMWPWEPSPNAVFDNLPHSGLTRSAFEQYIVHNTNR</sequence>
<gene>
    <name evidence="1" type="ORF">K1T71_007748</name>
</gene>
<comment type="caution">
    <text evidence="1">The sequence shown here is derived from an EMBL/GenBank/DDBJ whole genome shotgun (WGS) entry which is preliminary data.</text>
</comment>
<keyword evidence="2" id="KW-1185">Reference proteome</keyword>
<proteinExistence type="predicted"/>
<dbReference type="Proteomes" id="UP000824533">
    <property type="component" value="Linkage Group LG13"/>
</dbReference>
<reference evidence="1 2" key="1">
    <citation type="journal article" date="2021" name="Front. Genet.">
        <title>Chromosome-Level Genome Assembly Reveals Significant Gene Expansion in the Toll and IMD Signaling Pathways of Dendrolimus kikuchii.</title>
        <authorList>
            <person name="Zhou J."/>
            <person name="Wu P."/>
            <person name="Xiong Z."/>
            <person name="Liu N."/>
            <person name="Zhao N."/>
            <person name="Ji M."/>
            <person name="Qiu Y."/>
            <person name="Yang B."/>
        </authorList>
    </citation>
    <scope>NUCLEOTIDE SEQUENCE [LARGE SCALE GENOMIC DNA]</scope>
    <source>
        <strain evidence="1">Ann1</strain>
    </source>
</reference>
<protein>
    <submittedName>
        <fullName evidence="1">Uncharacterized protein</fullName>
    </submittedName>
</protein>
<dbReference type="EMBL" id="CM034399">
    <property type="protein sequence ID" value="KAJ0176569.1"/>
    <property type="molecule type" value="Genomic_DNA"/>
</dbReference>
<name>A0ACC1CY14_9NEOP</name>
<organism evidence="1 2">
    <name type="scientific">Dendrolimus kikuchii</name>
    <dbReference type="NCBI Taxonomy" id="765133"/>
    <lineage>
        <taxon>Eukaryota</taxon>
        <taxon>Metazoa</taxon>
        <taxon>Ecdysozoa</taxon>
        <taxon>Arthropoda</taxon>
        <taxon>Hexapoda</taxon>
        <taxon>Insecta</taxon>
        <taxon>Pterygota</taxon>
        <taxon>Neoptera</taxon>
        <taxon>Endopterygota</taxon>
        <taxon>Lepidoptera</taxon>
        <taxon>Glossata</taxon>
        <taxon>Ditrysia</taxon>
        <taxon>Bombycoidea</taxon>
        <taxon>Lasiocampidae</taxon>
        <taxon>Dendrolimus</taxon>
    </lineage>
</organism>
<accession>A0ACC1CY14</accession>
<evidence type="ECO:0000313" key="1">
    <source>
        <dbReference type="EMBL" id="KAJ0176569.1"/>
    </source>
</evidence>
<evidence type="ECO:0000313" key="2">
    <source>
        <dbReference type="Proteomes" id="UP000824533"/>
    </source>
</evidence>